<gene>
    <name evidence="3" type="ORF">CTEN210_04766</name>
</gene>
<feature type="region of interest" description="Disordered" evidence="1">
    <location>
        <begin position="714"/>
        <end position="739"/>
    </location>
</feature>
<keyword evidence="4" id="KW-1185">Reference proteome</keyword>
<dbReference type="Gene3D" id="3.30.200.20">
    <property type="entry name" value="Phosphorylase Kinase, domain 1"/>
    <property type="match status" value="1"/>
</dbReference>
<dbReference type="Gene3D" id="1.25.10.10">
    <property type="entry name" value="Leucine-rich Repeat Variant"/>
    <property type="match status" value="1"/>
</dbReference>
<evidence type="ECO:0000313" key="3">
    <source>
        <dbReference type="EMBL" id="GFH48290.1"/>
    </source>
</evidence>
<dbReference type="GO" id="GO:0005524">
    <property type="term" value="F:ATP binding"/>
    <property type="evidence" value="ECO:0007669"/>
    <property type="project" value="InterPro"/>
</dbReference>
<accession>A0AAD3H2T7</accession>
<feature type="domain" description="Protein kinase" evidence="2">
    <location>
        <begin position="14"/>
        <end position="349"/>
    </location>
</feature>
<dbReference type="PANTHER" id="PTHR12984">
    <property type="entry name" value="SCY1-RELATED S/T PROTEIN KINASE-LIKE"/>
    <property type="match status" value="1"/>
</dbReference>
<dbReference type="Gene3D" id="1.10.510.10">
    <property type="entry name" value="Transferase(Phosphotransferase) domain 1"/>
    <property type="match status" value="1"/>
</dbReference>
<dbReference type="GO" id="GO:0004672">
    <property type="term" value="F:protein kinase activity"/>
    <property type="evidence" value="ECO:0007669"/>
    <property type="project" value="InterPro"/>
</dbReference>
<comment type="caution">
    <text evidence="3">The sequence shown here is derived from an EMBL/GenBank/DDBJ whole genome shotgun (WGS) entry which is preliminary data.</text>
</comment>
<dbReference type="InterPro" id="IPR011009">
    <property type="entry name" value="Kinase-like_dom_sf"/>
</dbReference>
<dbReference type="InterPro" id="IPR000719">
    <property type="entry name" value="Prot_kinase_dom"/>
</dbReference>
<name>A0AAD3H2T7_9STRA</name>
<evidence type="ECO:0000313" key="4">
    <source>
        <dbReference type="Proteomes" id="UP001054902"/>
    </source>
</evidence>
<dbReference type="SUPFAM" id="SSF48371">
    <property type="entry name" value="ARM repeat"/>
    <property type="match status" value="1"/>
</dbReference>
<feature type="compositionally biased region" description="Low complexity" evidence="1">
    <location>
        <begin position="617"/>
        <end position="638"/>
    </location>
</feature>
<dbReference type="SUPFAM" id="SSF56112">
    <property type="entry name" value="Protein kinase-like (PK-like)"/>
    <property type="match status" value="1"/>
</dbReference>
<dbReference type="AlphaFoldDB" id="A0AAD3H2T7"/>
<evidence type="ECO:0000259" key="2">
    <source>
        <dbReference type="PROSITE" id="PS50011"/>
    </source>
</evidence>
<dbReference type="PANTHER" id="PTHR12984:SF3">
    <property type="entry name" value="N-TERMINAL KINASE-LIKE PROTEIN"/>
    <property type="match status" value="1"/>
</dbReference>
<sequence length="818" mass="89262">MGNSASALPYTIGDEVHPATRKGSYGFSIHSGERKSDKKPVTVFKGEKSVMAKTALIRGGNTLDPTLTQIFPGLHHFKKSKTMIHPHILKCYATLDTDYPDGNDPSSSTTQSISEANPASLSTLQQTATTGDLIIVTEPVMVLEDYLDMLERDSEMTDTRRADAVAWGIYTLIQAVNFLHSTAKLAHGNLIPESIFVTPGGDWKLSAFHLLTPIGIRDGATGPSQHFRHFERDITPKDYRGPERIEGRFDAISTSPVHAMDAFAFGVLLPEIYRHYGCGTSSQLPQKLEKACMRLRTPSITSRPRILPLSKCPIFSSPHVTAQKFLDEIATQPIEAKISFWKSLPDLFAKRVLSTRIAKYKILPLLQQTITNLTTMDNGLTQEISKRECLALMPTLFNTAKSHLSKEEFQNQLSPVIELLFKVNDRGVRGAMLGKIGLFSEYLDASTLNRVVFEPMCSGFTDTSAPLRELTLKSAIALVSHLTQPNLEKLTRYLVRMQNDQEDSIRTNTVIFIGKVAPNLSSIARSKLILPAFMKAMTDSFVPCRLAGLKAICACRSLFDEKKLAAEVIPAISPSLADGSSEVRDAAMRAVDDLLVVLREYGEKMRLEEQRNPTIPTTTSSTSLTSSMNAAVASSSKPSAPPPAPSSSSYFSGFSSWTSSKVKSSSNVPVVATVKSTSSLSSQGSGSGAMKLKPLEKATPAFASLSLRDAGVGGESTGWSDDDFDDIEPKSNGNKSSLIPAFATDGDDDFMSQFDRKTAIRPRAGGASKLQTPAKVIAGARRREDLSNKFKKAEKIEKVGVKKLDLEDDMIGDGWDEF</sequence>
<organism evidence="3 4">
    <name type="scientific">Chaetoceros tenuissimus</name>
    <dbReference type="NCBI Taxonomy" id="426638"/>
    <lineage>
        <taxon>Eukaryota</taxon>
        <taxon>Sar</taxon>
        <taxon>Stramenopiles</taxon>
        <taxon>Ochrophyta</taxon>
        <taxon>Bacillariophyta</taxon>
        <taxon>Coscinodiscophyceae</taxon>
        <taxon>Chaetocerotophycidae</taxon>
        <taxon>Chaetocerotales</taxon>
        <taxon>Chaetocerotaceae</taxon>
        <taxon>Chaetoceros</taxon>
    </lineage>
</organism>
<dbReference type="Proteomes" id="UP001054902">
    <property type="component" value="Unassembled WGS sequence"/>
</dbReference>
<dbReference type="EMBL" id="BLLK01000027">
    <property type="protein sequence ID" value="GFH48290.1"/>
    <property type="molecule type" value="Genomic_DNA"/>
</dbReference>
<dbReference type="InterPro" id="IPR051177">
    <property type="entry name" value="CIK-Related_Protein"/>
</dbReference>
<feature type="region of interest" description="Disordered" evidence="1">
    <location>
        <begin position="607"/>
        <end position="648"/>
    </location>
</feature>
<dbReference type="InterPro" id="IPR011989">
    <property type="entry name" value="ARM-like"/>
</dbReference>
<dbReference type="PROSITE" id="PS50011">
    <property type="entry name" value="PROTEIN_KINASE_DOM"/>
    <property type="match status" value="1"/>
</dbReference>
<protein>
    <recommendedName>
        <fullName evidence="2">Protein kinase domain-containing protein</fullName>
    </recommendedName>
</protein>
<proteinExistence type="predicted"/>
<reference evidence="3 4" key="1">
    <citation type="journal article" date="2021" name="Sci. Rep.">
        <title>The genome of the diatom Chaetoceros tenuissimus carries an ancient integrated fragment of an extant virus.</title>
        <authorList>
            <person name="Hongo Y."/>
            <person name="Kimura K."/>
            <person name="Takaki Y."/>
            <person name="Yoshida Y."/>
            <person name="Baba S."/>
            <person name="Kobayashi G."/>
            <person name="Nagasaki K."/>
            <person name="Hano T."/>
            <person name="Tomaru Y."/>
        </authorList>
    </citation>
    <scope>NUCLEOTIDE SEQUENCE [LARGE SCALE GENOMIC DNA]</scope>
    <source>
        <strain evidence="3 4">NIES-3715</strain>
    </source>
</reference>
<dbReference type="InterPro" id="IPR016024">
    <property type="entry name" value="ARM-type_fold"/>
</dbReference>
<evidence type="ECO:0000256" key="1">
    <source>
        <dbReference type="SAM" id="MobiDB-lite"/>
    </source>
</evidence>